<comment type="similarity">
    <text evidence="4">Belongs to the Nudix hydrolase family. RppH subfamily.</text>
</comment>
<dbReference type="Proteomes" id="UP000436801">
    <property type="component" value="Unassembled WGS sequence"/>
</dbReference>
<dbReference type="PROSITE" id="PS51462">
    <property type="entry name" value="NUDIX"/>
    <property type="match status" value="1"/>
</dbReference>
<protein>
    <recommendedName>
        <fullName evidence="4">RNA pyrophosphohydrolase</fullName>
        <ecNumber evidence="4">3.6.1.-</ecNumber>
    </recommendedName>
    <alternativeName>
        <fullName evidence="4">(Di)nucleoside polyphosphate hydrolase</fullName>
    </alternativeName>
</protein>
<dbReference type="InterPro" id="IPR022927">
    <property type="entry name" value="RppH"/>
</dbReference>
<gene>
    <name evidence="4" type="primary">rppH</name>
    <name evidence="4" type="synonym">nudH</name>
    <name evidence="6" type="ORF">GQR91_10535</name>
    <name evidence="7" type="ORF">SAMN05216557_102429</name>
</gene>
<dbReference type="InterPro" id="IPR020476">
    <property type="entry name" value="Nudix_hydrolase"/>
</dbReference>
<dbReference type="EMBL" id="WSUT01000005">
    <property type="protein sequence ID" value="MWC44082.1"/>
    <property type="molecule type" value="Genomic_DNA"/>
</dbReference>
<evidence type="ECO:0000256" key="1">
    <source>
        <dbReference type="ARBA" id="ARBA00001936"/>
    </source>
</evidence>
<comment type="function">
    <text evidence="4">Accelerates the degradation of transcripts by removing pyrophosphate from the 5'-end of triphosphorylated RNA, leading to a more labile monophosphorylated state that can stimulate subsequent ribonuclease cleavage.</text>
</comment>
<dbReference type="PROSITE" id="PS00893">
    <property type="entry name" value="NUDIX_BOX"/>
    <property type="match status" value="1"/>
</dbReference>
<evidence type="ECO:0000313" key="9">
    <source>
        <dbReference type="Proteomes" id="UP000436801"/>
    </source>
</evidence>
<evidence type="ECO:0000313" key="8">
    <source>
        <dbReference type="Proteomes" id="UP000323502"/>
    </source>
</evidence>
<dbReference type="GO" id="GO:0034432">
    <property type="term" value="F:bis(5'-adenosyl)-pentaphosphatase activity"/>
    <property type="evidence" value="ECO:0007669"/>
    <property type="project" value="TreeGrafter"/>
</dbReference>
<keyword evidence="3 4" id="KW-0378">Hydrolase</keyword>
<dbReference type="InterPro" id="IPR020084">
    <property type="entry name" value="NUDIX_hydrolase_CS"/>
</dbReference>
<dbReference type="Pfam" id="PF00293">
    <property type="entry name" value="NUDIX"/>
    <property type="match status" value="1"/>
</dbReference>
<feature type="domain" description="Nudix hydrolase" evidence="5">
    <location>
        <begin position="5"/>
        <end position="149"/>
    </location>
</feature>
<evidence type="ECO:0000313" key="6">
    <source>
        <dbReference type="EMBL" id="MWC44082.1"/>
    </source>
</evidence>
<reference evidence="6 9" key="2">
    <citation type="submission" date="2019-12" db="EMBL/GenBank/DDBJ databases">
        <authorList>
            <person name="Zheng J."/>
        </authorList>
    </citation>
    <scope>NUCLEOTIDE SEQUENCE [LARGE SCALE GENOMIC DNA]</scope>
    <source>
        <strain evidence="6 9">DSM 27347</strain>
    </source>
</reference>
<dbReference type="SUPFAM" id="SSF55811">
    <property type="entry name" value="Nudix"/>
    <property type="match status" value="1"/>
</dbReference>
<dbReference type="NCBIfam" id="NF001938">
    <property type="entry name" value="PRK00714.1-5"/>
    <property type="match status" value="1"/>
</dbReference>
<dbReference type="HAMAP" id="MF_00298">
    <property type="entry name" value="Nudix_RppH"/>
    <property type="match status" value="1"/>
</dbReference>
<dbReference type="AlphaFoldDB" id="A0A1G7IYA7"/>
<dbReference type="InterPro" id="IPR015797">
    <property type="entry name" value="NUDIX_hydrolase-like_dom_sf"/>
</dbReference>
<name>A0A1G7IYA7_9SPHN</name>
<dbReference type="EC" id="3.6.1.-" evidence="4"/>
<dbReference type="EMBL" id="FNBI01000002">
    <property type="protein sequence ID" value="SDF17661.1"/>
    <property type="molecule type" value="Genomic_DNA"/>
</dbReference>
<comment type="cofactor">
    <cofactor evidence="2">
        <name>Mg(2+)</name>
        <dbReference type="ChEBI" id="CHEBI:18420"/>
    </cofactor>
</comment>
<evidence type="ECO:0000259" key="5">
    <source>
        <dbReference type="PROSITE" id="PS51462"/>
    </source>
</evidence>
<dbReference type="CDD" id="cd03671">
    <property type="entry name" value="NUDIX_Ap4A_hydrolase_plant_like"/>
    <property type="match status" value="1"/>
</dbReference>
<dbReference type="OrthoDB" id="9816040at2"/>
<dbReference type="PRINTS" id="PR00502">
    <property type="entry name" value="NUDIXFAMILY"/>
</dbReference>
<keyword evidence="8" id="KW-1185">Reference proteome</keyword>
<dbReference type="PANTHER" id="PTHR11839:SF22">
    <property type="entry name" value="NUDIX HYDROLASE 26, CHLOROPLASTIC"/>
    <property type="match status" value="1"/>
</dbReference>
<dbReference type="GO" id="GO:0019693">
    <property type="term" value="P:ribose phosphate metabolic process"/>
    <property type="evidence" value="ECO:0007669"/>
    <property type="project" value="TreeGrafter"/>
</dbReference>
<dbReference type="InterPro" id="IPR000086">
    <property type="entry name" value="NUDIX_hydrolase_dom"/>
</dbReference>
<sequence length="171" mass="19264">MTDLPYRPCAGVMLMNRDGRVFVGQRLDSTLEAWQMPQGGIDPGEDGYAAAVRELFEETGVVADHVELIAEAPGEFFYDLPDELIGKVWKGKWRGQRQRWFLFRFLGNDGDIDIRTAHPEFRTWRWADPADLPAMIVPFKKALYEQVLVAFTPHLGATPGSDAVSAATRRP</sequence>
<dbReference type="Proteomes" id="UP000323502">
    <property type="component" value="Unassembled WGS sequence"/>
</dbReference>
<feature type="short sequence motif" description="Nudix box" evidence="4">
    <location>
        <begin position="39"/>
        <end position="60"/>
    </location>
</feature>
<dbReference type="GO" id="GO:0008893">
    <property type="term" value="F:guanosine-3',5'-bis(diphosphate) 3'-diphosphatase activity"/>
    <property type="evidence" value="ECO:0007669"/>
    <property type="project" value="TreeGrafter"/>
</dbReference>
<reference evidence="7 8" key="1">
    <citation type="submission" date="2016-10" db="EMBL/GenBank/DDBJ databases">
        <authorList>
            <person name="Varghese N."/>
            <person name="Submissions S."/>
        </authorList>
    </citation>
    <scope>NUCLEOTIDE SEQUENCE [LARGE SCALE GENOMIC DNA]</scope>
    <source>
        <strain evidence="7 8">S7-754</strain>
    </source>
</reference>
<evidence type="ECO:0000256" key="4">
    <source>
        <dbReference type="HAMAP-Rule" id="MF_00298"/>
    </source>
</evidence>
<accession>A0A1G7IYA7</accession>
<dbReference type="PANTHER" id="PTHR11839">
    <property type="entry name" value="UDP/ADP-SUGAR PYROPHOSPHATASE"/>
    <property type="match status" value="1"/>
</dbReference>
<dbReference type="GO" id="GO:0006753">
    <property type="term" value="P:nucleoside phosphate metabolic process"/>
    <property type="evidence" value="ECO:0007669"/>
    <property type="project" value="TreeGrafter"/>
</dbReference>
<dbReference type="RefSeq" id="WP_149681800.1">
    <property type="nucleotide sequence ID" value="NZ_FNBI01000002.1"/>
</dbReference>
<dbReference type="Gene3D" id="3.90.79.10">
    <property type="entry name" value="Nucleoside Triphosphate Pyrophosphohydrolase"/>
    <property type="match status" value="1"/>
</dbReference>
<comment type="cofactor">
    <cofactor evidence="1">
        <name>Mn(2+)</name>
        <dbReference type="ChEBI" id="CHEBI:29035"/>
    </cofactor>
</comment>
<evidence type="ECO:0000256" key="2">
    <source>
        <dbReference type="ARBA" id="ARBA00001946"/>
    </source>
</evidence>
<comment type="cofactor">
    <cofactor evidence="4">
        <name>a divalent metal cation</name>
        <dbReference type="ChEBI" id="CHEBI:60240"/>
    </cofactor>
</comment>
<evidence type="ECO:0000256" key="3">
    <source>
        <dbReference type="ARBA" id="ARBA00022801"/>
    </source>
</evidence>
<proteinExistence type="inferred from homology"/>
<evidence type="ECO:0000313" key="7">
    <source>
        <dbReference type="EMBL" id="SDF17661.1"/>
    </source>
</evidence>
<organism evidence="7 8">
    <name type="scientific">Sphingomonas carotinifaciens</name>
    <dbReference type="NCBI Taxonomy" id="1166323"/>
    <lineage>
        <taxon>Bacteria</taxon>
        <taxon>Pseudomonadati</taxon>
        <taxon>Pseudomonadota</taxon>
        <taxon>Alphaproteobacteria</taxon>
        <taxon>Sphingomonadales</taxon>
        <taxon>Sphingomonadaceae</taxon>
        <taxon>Sphingomonas</taxon>
    </lineage>
</organism>